<reference evidence="2" key="1">
    <citation type="submission" date="2015-05" db="EMBL/GenBank/DDBJ databases">
        <authorList>
            <consortium name="Pathogen Informatics"/>
        </authorList>
    </citation>
    <scope>NUCLEOTIDE SEQUENCE [LARGE SCALE GENOMIC DNA]</scope>
    <source>
        <strain evidence="2">M72</strain>
    </source>
</reference>
<sequence>MSTITRLEFKNGAKKENKYIKNGAKYEMFD</sequence>
<evidence type="ECO:0000313" key="2">
    <source>
        <dbReference type="Proteomes" id="UP000049979"/>
    </source>
</evidence>
<accession>A0A0M6WWB5</accession>
<evidence type="ECO:0000313" key="1">
    <source>
        <dbReference type="EMBL" id="CRL41007.1"/>
    </source>
</evidence>
<organism evidence="1 2">
    <name type="scientific">Roseburia faecis</name>
    <dbReference type="NCBI Taxonomy" id="301302"/>
    <lineage>
        <taxon>Bacteria</taxon>
        <taxon>Bacillati</taxon>
        <taxon>Bacillota</taxon>
        <taxon>Clostridia</taxon>
        <taxon>Lachnospirales</taxon>
        <taxon>Lachnospiraceae</taxon>
        <taxon>Roseburia</taxon>
    </lineage>
</organism>
<dbReference type="EMBL" id="CVRR01000037">
    <property type="protein sequence ID" value="CRL41007.1"/>
    <property type="molecule type" value="Genomic_DNA"/>
</dbReference>
<dbReference type="AlphaFoldDB" id="A0A0M6WWB5"/>
<dbReference type="Proteomes" id="UP000049979">
    <property type="component" value="Unassembled WGS sequence"/>
</dbReference>
<gene>
    <name evidence="1" type="ORF">M72_11321</name>
</gene>
<name>A0A0M6WWB5_9FIRM</name>
<proteinExistence type="predicted"/>
<keyword evidence="2" id="KW-1185">Reference proteome</keyword>
<protein>
    <submittedName>
        <fullName evidence="1">Uncharacterized protein</fullName>
    </submittedName>
</protein>